<gene>
    <name evidence="1" type="ORF">MCOR_58187</name>
</gene>
<accession>A0A6J8F0P7</accession>
<evidence type="ECO:0008006" key="3">
    <source>
        <dbReference type="Google" id="ProtNLM"/>
    </source>
</evidence>
<evidence type="ECO:0000313" key="1">
    <source>
        <dbReference type="EMBL" id="CAC5426488.1"/>
    </source>
</evidence>
<dbReference type="EMBL" id="CACVKT020010430">
    <property type="protein sequence ID" value="CAC5426488.1"/>
    <property type="molecule type" value="Genomic_DNA"/>
</dbReference>
<reference evidence="1 2" key="1">
    <citation type="submission" date="2020-06" db="EMBL/GenBank/DDBJ databases">
        <authorList>
            <person name="Li R."/>
            <person name="Bekaert M."/>
        </authorList>
    </citation>
    <scope>NUCLEOTIDE SEQUENCE [LARGE SCALE GENOMIC DNA]</scope>
    <source>
        <strain evidence="2">wild</strain>
    </source>
</reference>
<dbReference type="PANTHER" id="PTHR33480">
    <property type="entry name" value="SET DOMAIN-CONTAINING PROTEIN-RELATED"/>
    <property type="match status" value="1"/>
</dbReference>
<dbReference type="AlphaFoldDB" id="A0A6J8F0P7"/>
<evidence type="ECO:0000313" key="2">
    <source>
        <dbReference type="Proteomes" id="UP000507470"/>
    </source>
</evidence>
<protein>
    <recommendedName>
        <fullName evidence="3">Tyr recombinase domain-containing protein</fullName>
    </recommendedName>
</protein>
<organism evidence="1 2">
    <name type="scientific">Mytilus coruscus</name>
    <name type="common">Sea mussel</name>
    <dbReference type="NCBI Taxonomy" id="42192"/>
    <lineage>
        <taxon>Eukaryota</taxon>
        <taxon>Metazoa</taxon>
        <taxon>Spiralia</taxon>
        <taxon>Lophotrochozoa</taxon>
        <taxon>Mollusca</taxon>
        <taxon>Bivalvia</taxon>
        <taxon>Autobranchia</taxon>
        <taxon>Pteriomorphia</taxon>
        <taxon>Mytilida</taxon>
        <taxon>Mytiloidea</taxon>
        <taxon>Mytilidae</taxon>
        <taxon>Mytilinae</taxon>
        <taxon>Mytilus</taxon>
    </lineage>
</organism>
<sequence>MAIHSITEFVTPSNFEILLSTVKKLAGNNPTERSYGIPTLPVKIRYCLRRCTEVNKTAGISANDTSIITNAKNFLRLYDADWNSRITSVARHTSRKNKCNVQKLLPFCSDVQKLFRFVKEEVFTLCEVSFFNRKRGGEVQRLTVAGYLKGKKSNALDKDILSTLTDFEIQLCKSHTRIEIRGKFGRTVPIILTRSMIDKVDKLIELREKEHITSTYVFSRPVQSTKPYRGSDVLTEIKGMVCPKQPEAFTFTALRKHIATLTQLYEINDTMQDELAQFLGHDIRVHREYYRLPLDIIQKT</sequence>
<dbReference type="OrthoDB" id="5376140at2759"/>
<keyword evidence="2" id="KW-1185">Reference proteome</keyword>
<dbReference type="Proteomes" id="UP000507470">
    <property type="component" value="Unassembled WGS sequence"/>
</dbReference>
<name>A0A6J8F0P7_MYTCO</name>
<proteinExistence type="predicted"/>